<proteinExistence type="predicted"/>
<protein>
    <recommendedName>
        <fullName evidence="2">DUF7260 domain-containing protein</fullName>
    </recommendedName>
</protein>
<accession>A0A830FZE7</accession>
<reference evidence="3" key="1">
    <citation type="journal article" date="2014" name="Int. J. Syst. Evol. Microbiol.">
        <title>Complete genome sequence of Corynebacterium casei LMG S-19264T (=DSM 44701T), isolated from a smear-ripened cheese.</title>
        <authorList>
            <consortium name="US DOE Joint Genome Institute (JGI-PGF)"/>
            <person name="Walter F."/>
            <person name="Albersmeier A."/>
            <person name="Kalinowski J."/>
            <person name="Ruckert C."/>
        </authorList>
    </citation>
    <scope>NUCLEOTIDE SEQUENCE</scope>
    <source>
        <strain evidence="3">JCM 16108</strain>
    </source>
</reference>
<dbReference type="Proteomes" id="UP000614609">
    <property type="component" value="Unassembled WGS sequence"/>
</dbReference>
<comment type="caution">
    <text evidence="3">The sequence shown here is derived from an EMBL/GenBank/DDBJ whole genome shotgun (WGS) entry which is preliminary data.</text>
</comment>
<dbReference type="InterPro" id="IPR055684">
    <property type="entry name" value="DUF7260"/>
</dbReference>
<sequence>MTTHGAATRAISAGVSRALVRAIETAVLLLASYTRATVVARRMATRADTRGTDEEREPTGDVGFERARRALERERDVLTAECDAFDAFARRVGALGTTEAASDAYDGLLTEGRGDGRAGSRVREAYAETVMAVPHYDEEYGESYRAHLAAEFGPALAAALRDEPGLPAFLQQQVVAAAREAEASRAAVLDALERERAALDAAADALTDVETERAVVDSRPFASCERGELARLRADLADLAARCESLAERRQSGDLRPERRIPPSLDAPGFEEYVYDGLATTYPVLSAVARESERVERTRAAIERVLGAR</sequence>
<dbReference type="AlphaFoldDB" id="A0A830FZE7"/>
<gene>
    <name evidence="3" type="ORF">GCM10009017_17190</name>
</gene>
<evidence type="ECO:0000256" key="1">
    <source>
        <dbReference type="SAM" id="Coils"/>
    </source>
</evidence>
<evidence type="ECO:0000313" key="3">
    <source>
        <dbReference type="EMBL" id="GGM67581.1"/>
    </source>
</evidence>
<evidence type="ECO:0000259" key="2">
    <source>
        <dbReference type="Pfam" id="PF23921"/>
    </source>
</evidence>
<dbReference type="Pfam" id="PF23921">
    <property type="entry name" value="DUF7260"/>
    <property type="match status" value="1"/>
</dbReference>
<keyword evidence="4" id="KW-1185">Reference proteome</keyword>
<evidence type="ECO:0000313" key="4">
    <source>
        <dbReference type="Proteomes" id="UP000614609"/>
    </source>
</evidence>
<reference evidence="3" key="2">
    <citation type="submission" date="2020-09" db="EMBL/GenBank/DDBJ databases">
        <authorList>
            <person name="Sun Q."/>
            <person name="Ohkuma M."/>
        </authorList>
    </citation>
    <scope>NUCLEOTIDE SEQUENCE</scope>
    <source>
        <strain evidence="3">JCM 16108</strain>
    </source>
</reference>
<feature type="domain" description="DUF7260" evidence="2">
    <location>
        <begin position="64"/>
        <end position="299"/>
    </location>
</feature>
<name>A0A830FZE7_9EURY</name>
<keyword evidence="1" id="KW-0175">Coiled coil</keyword>
<organism evidence="3 4">
    <name type="scientific">Halarchaeum rubridurum</name>
    <dbReference type="NCBI Taxonomy" id="489911"/>
    <lineage>
        <taxon>Archaea</taxon>
        <taxon>Methanobacteriati</taxon>
        <taxon>Methanobacteriota</taxon>
        <taxon>Stenosarchaea group</taxon>
        <taxon>Halobacteria</taxon>
        <taxon>Halobacteriales</taxon>
        <taxon>Halobacteriaceae</taxon>
    </lineage>
</organism>
<dbReference type="EMBL" id="BMOO01000003">
    <property type="protein sequence ID" value="GGM67581.1"/>
    <property type="molecule type" value="Genomic_DNA"/>
</dbReference>
<feature type="coiled-coil region" evidence="1">
    <location>
        <begin position="189"/>
        <end position="249"/>
    </location>
</feature>